<dbReference type="SUPFAM" id="SSF52087">
    <property type="entry name" value="CRAL/TRIO domain"/>
    <property type="match status" value="1"/>
</dbReference>
<dbReference type="AlphaFoldDB" id="A0AAV2TSG9"/>
<proteinExistence type="predicted"/>
<dbReference type="Gene3D" id="3.40.525.10">
    <property type="entry name" value="CRAL-TRIO lipid binding domain"/>
    <property type="match status" value="1"/>
</dbReference>
<dbReference type="SMART" id="SM00516">
    <property type="entry name" value="SEC14"/>
    <property type="match status" value="1"/>
</dbReference>
<reference evidence="2" key="1">
    <citation type="submission" date="2024-06" db="EMBL/GenBank/DDBJ databases">
        <authorList>
            <person name="Liu X."/>
            <person name="Lenzi L."/>
            <person name="Haldenby T S."/>
            <person name="Uol C."/>
        </authorList>
    </citation>
    <scope>NUCLEOTIDE SEQUENCE</scope>
</reference>
<dbReference type="Proteomes" id="UP001497525">
    <property type="component" value="Unassembled WGS sequence"/>
</dbReference>
<name>A0AAV2TSG9_CALDB</name>
<sequence length="320" mass="37360">MASRNHDPAMDKRLQRKAKAELHEEHVEAHLESFRRTVQSMKHIRFPCETDSLMPFLRQAKFVQSAAVARLDNFSTLRLSETQGIPKWFTYPPMEDPVVSHYLRDGVMFELGRTDEDVLMLLFRMPAWHLKYIGRKSIMRMVFMDLDRIILDPATQIAGCGIIFDMSGATHQKLVTGSTANDLKMEVKIIQDGYPLRLKHVVFYNEPSILDTLYKMLEGWISDKMRKRFIRVHKHISRAFEAIPGLERIMPPEYGGRGESVDVLIDRHQKAFEEFYSGPYPWDRIELHESLRPDSAKHYMRHYHPAVVNLGNSSRVDYDQ</sequence>
<dbReference type="PANTHER" id="PTHR10174">
    <property type="entry name" value="ALPHA-TOCOPHEROL TRANSFER PROTEIN-RELATED"/>
    <property type="match status" value="1"/>
</dbReference>
<dbReference type="InterPro" id="IPR036865">
    <property type="entry name" value="CRAL-TRIO_dom_sf"/>
</dbReference>
<dbReference type="CDD" id="cd00170">
    <property type="entry name" value="SEC14"/>
    <property type="match status" value="1"/>
</dbReference>
<protein>
    <recommendedName>
        <fullName evidence="1">CRAL-TRIO domain-containing protein</fullName>
    </recommendedName>
</protein>
<dbReference type="GO" id="GO:0016020">
    <property type="term" value="C:membrane"/>
    <property type="evidence" value="ECO:0007669"/>
    <property type="project" value="TreeGrafter"/>
</dbReference>
<dbReference type="SUPFAM" id="SSF46938">
    <property type="entry name" value="CRAL/TRIO N-terminal domain"/>
    <property type="match status" value="1"/>
</dbReference>
<dbReference type="InterPro" id="IPR001251">
    <property type="entry name" value="CRAL-TRIO_dom"/>
</dbReference>
<gene>
    <name evidence="2" type="ORF">CDAUBV1_LOCUS15000</name>
</gene>
<dbReference type="PANTHER" id="PTHR10174:SF130">
    <property type="entry name" value="ALPHA-TOCOPHEROL TRANSFER PROTEIN-LIKE"/>
    <property type="match status" value="1"/>
</dbReference>
<dbReference type="PROSITE" id="PS50191">
    <property type="entry name" value="CRAL_TRIO"/>
    <property type="match status" value="1"/>
</dbReference>
<organism evidence="2 3">
    <name type="scientific">Calicophoron daubneyi</name>
    <name type="common">Rumen fluke</name>
    <name type="synonym">Paramphistomum daubneyi</name>
    <dbReference type="NCBI Taxonomy" id="300641"/>
    <lineage>
        <taxon>Eukaryota</taxon>
        <taxon>Metazoa</taxon>
        <taxon>Spiralia</taxon>
        <taxon>Lophotrochozoa</taxon>
        <taxon>Platyhelminthes</taxon>
        <taxon>Trematoda</taxon>
        <taxon>Digenea</taxon>
        <taxon>Plagiorchiida</taxon>
        <taxon>Pronocephalata</taxon>
        <taxon>Paramphistomoidea</taxon>
        <taxon>Paramphistomidae</taxon>
        <taxon>Calicophoron</taxon>
    </lineage>
</organism>
<dbReference type="PRINTS" id="PR00180">
    <property type="entry name" value="CRETINALDHBP"/>
</dbReference>
<comment type="caution">
    <text evidence="2">The sequence shown here is derived from an EMBL/GenBank/DDBJ whole genome shotgun (WGS) entry which is preliminary data.</text>
</comment>
<dbReference type="Pfam" id="PF00650">
    <property type="entry name" value="CRAL_TRIO"/>
    <property type="match status" value="1"/>
</dbReference>
<evidence type="ECO:0000313" key="3">
    <source>
        <dbReference type="Proteomes" id="UP001497525"/>
    </source>
</evidence>
<dbReference type="GO" id="GO:1902936">
    <property type="term" value="F:phosphatidylinositol bisphosphate binding"/>
    <property type="evidence" value="ECO:0007669"/>
    <property type="project" value="TreeGrafter"/>
</dbReference>
<dbReference type="EMBL" id="CAXLJL010000645">
    <property type="protein sequence ID" value="CAL5139806.1"/>
    <property type="molecule type" value="Genomic_DNA"/>
</dbReference>
<dbReference type="InterPro" id="IPR036273">
    <property type="entry name" value="CRAL/TRIO_N_dom_sf"/>
</dbReference>
<feature type="domain" description="CRAL-TRIO" evidence="1">
    <location>
        <begin position="95"/>
        <end position="262"/>
    </location>
</feature>
<evidence type="ECO:0000259" key="1">
    <source>
        <dbReference type="PROSITE" id="PS50191"/>
    </source>
</evidence>
<evidence type="ECO:0000313" key="2">
    <source>
        <dbReference type="EMBL" id="CAL5139806.1"/>
    </source>
</evidence>
<accession>A0AAV2TSG9</accession>